<dbReference type="Proteomes" id="UP001243623">
    <property type="component" value="Chromosome"/>
</dbReference>
<organism evidence="5 6">
    <name type="scientific">Selenobaculum gibii</name>
    <dbReference type="NCBI Taxonomy" id="3054208"/>
    <lineage>
        <taxon>Bacteria</taxon>
        <taxon>Bacillati</taxon>
        <taxon>Bacillota</taxon>
        <taxon>Negativicutes</taxon>
        <taxon>Selenomonadales</taxon>
        <taxon>Selenomonadaceae</taxon>
        <taxon>Selenobaculum</taxon>
    </lineage>
</organism>
<keyword evidence="4" id="KW-1133">Transmembrane helix</keyword>
<dbReference type="InterPro" id="IPR029044">
    <property type="entry name" value="Nucleotide-diphossugar_trans"/>
</dbReference>
<feature type="transmembrane region" description="Helical" evidence="4">
    <location>
        <begin position="336"/>
        <end position="355"/>
    </location>
</feature>
<keyword evidence="3" id="KW-0808">Transferase</keyword>
<feature type="transmembrane region" description="Helical" evidence="4">
    <location>
        <begin position="25"/>
        <end position="49"/>
    </location>
</feature>
<name>A0A9Y2AIF6_9FIRM</name>
<dbReference type="GO" id="GO:0016757">
    <property type="term" value="F:glycosyltransferase activity"/>
    <property type="evidence" value="ECO:0007669"/>
    <property type="project" value="UniProtKB-KW"/>
</dbReference>
<accession>A0A9Y2AIF6</accession>
<keyword evidence="2" id="KW-0328">Glycosyltransferase</keyword>
<dbReference type="EMBL" id="CP120678">
    <property type="protein sequence ID" value="WIW70432.1"/>
    <property type="molecule type" value="Genomic_DNA"/>
</dbReference>
<gene>
    <name evidence="5" type="ORF">P3F81_11155</name>
</gene>
<dbReference type="PANTHER" id="PTHR43630">
    <property type="entry name" value="POLY-BETA-1,6-N-ACETYL-D-GLUCOSAMINE SYNTHASE"/>
    <property type="match status" value="1"/>
</dbReference>
<dbReference type="SUPFAM" id="SSF53448">
    <property type="entry name" value="Nucleotide-diphospho-sugar transferases"/>
    <property type="match status" value="1"/>
</dbReference>
<dbReference type="AlphaFoldDB" id="A0A9Y2AIF6"/>
<evidence type="ECO:0000313" key="5">
    <source>
        <dbReference type="EMBL" id="WIW70432.1"/>
    </source>
</evidence>
<sequence length="441" mass="50991">MIYSVIEILSEILVHPISNHEFSSILLTLMPLVIFFEIPWTLFILVGIVRYKWERMHEGVRRDYFPSVSCIITCYSEGAAIKQTIRSLTEQIYPGKIQLIVLVDGAAANQETLRVAQSMSGYVNEFLNRKLLVIPKWQRGGVVSSSNAGLQFADGEIIIKVDGDSSMDNNMVERATRHFENSEVVAVSGCLRVRNANESIWTSFQAIEYFIAIQSSKSALSTFNMVNNISGAFGIFRRELLDLVMGWDAGTAEDLDMTMRIKNYFANKKKKFRIVFDPEAMCFTDVPVTLKNYLKQRIRWDGDYSFILAKHKHTLSPKFIGWPNFIGLLVRMFTNLVIPCTVFFYTIWLCIAYPWSFAIALMIFMYLFYFIMHSCMYIFSVWLLSERICEDLARIPYLLFIPAFMFIGRINALVANLWQWFGKGHQDTSMAPWWVIKKNKF</sequence>
<keyword evidence="4" id="KW-0812">Transmembrane</keyword>
<dbReference type="PANTHER" id="PTHR43630:SF1">
    <property type="entry name" value="POLY-BETA-1,6-N-ACETYL-D-GLUCOSAMINE SYNTHASE"/>
    <property type="match status" value="1"/>
</dbReference>
<feature type="transmembrane region" description="Helical" evidence="4">
    <location>
        <begin position="361"/>
        <end position="385"/>
    </location>
</feature>
<dbReference type="KEGG" id="sgbi:P3F81_11155"/>
<evidence type="ECO:0000256" key="1">
    <source>
        <dbReference type="ARBA" id="ARBA00006739"/>
    </source>
</evidence>
<evidence type="ECO:0000313" key="6">
    <source>
        <dbReference type="Proteomes" id="UP001243623"/>
    </source>
</evidence>
<evidence type="ECO:0000256" key="4">
    <source>
        <dbReference type="SAM" id="Phobius"/>
    </source>
</evidence>
<dbReference type="Gene3D" id="3.90.550.10">
    <property type="entry name" value="Spore Coat Polysaccharide Biosynthesis Protein SpsA, Chain A"/>
    <property type="match status" value="1"/>
</dbReference>
<reference evidence="5" key="1">
    <citation type="submission" date="2023-03" db="EMBL/GenBank/DDBJ databases">
        <title>Selenobaculum gbiensis gen. nov. sp. nov., a new bacterium isolated from the gut microbiota of IBD patient.</title>
        <authorList>
            <person name="Yeo S."/>
            <person name="Park H."/>
            <person name="Huh C.S."/>
        </authorList>
    </citation>
    <scope>NUCLEOTIDE SEQUENCE</scope>
    <source>
        <strain evidence="5">ICN-92133</strain>
    </source>
</reference>
<comment type="similarity">
    <text evidence="1">Belongs to the glycosyltransferase 2 family.</text>
</comment>
<evidence type="ECO:0000256" key="3">
    <source>
        <dbReference type="ARBA" id="ARBA00022679"/>
    </source>
</evidence>
<dbReference type="Pfam" id="PF13641">
    <property type="entry name" value="Glyco_tranf_2_3"/>
    <property type="match status" value="1"/>
</dbReference>
<keyword evidence="4" id="KW-0472">Membrane</keyword>
<protein>
    <submittedName>
        <fullName evidence="5">Glycosyltransferase</fullName>
    </submittedName>
</protein>
<dbReference type="CDD" id="cd06423">
    <property type="entry name" value="CESA_like"/>
    <property type="match status" value="1"/>
</dbReference>
<feature type="transmembrane region" description="Helical" evidence="4">
    <location>
        <begin position="397"/>
        <end position="421"/>
    </location>
</feature>
<proteinExistence type="inferred from homology"/>
<dbReference type="RefSeq" id="WP_147669693.1">
    <property type="nucleotide sequence ID" value="NZ_CP120678.1"/>
</dbReference>
<keyword evidence="6" id="KW-1185">Reference proteome</keyword>
<evidence type="ECO:0000256" key="2">
    <source>
        <dbReference type="ARBA" id="ARBA00022676"/>
    </source>
</evidence>